<dbReference type="InterPro" id="IPR002318">
    <property type="entry name" value="Ala-tRNA-lgiase_IIc"/>
</dbReference>
<keyword evidence="2 13" id="KW-0820">tRNA-binding</keyword>
<dbReference type="PROSITE" id="PS50860">
    <property type="entry name" value="AA_TRNA_LIGASE_II_ALA"/>
    <property type="match status" value="1"/>
</dbReference>
<feature type="binding site" evidence="13">
    <location>
        <position position="572"/>
    </location>
    <ligand>
        <name>Zn(2+)</name>
        <dbReference type="ChEBI" id="CHEBI:29105"/>
    </ligand>
</feature>
<dbReference type="SUPFAM" id="SSF55186">
    <property type="entry name" value="ThrRS/AlaRS common domain"/>
    <property type="match status" value="1"/>
</dbReference>
<keyword evidence="6 13" id="KW-0862">Zinc</keyword>
<comment type="similarity">
    <text evidence="1 13">Belongs to the class-II aminoacyl-tRNA synthetase family.</text>
</comment>
<evidence type="ECO:0000256" key="9">
    <source>
        <dbReference type="ARBA" id="ARBA00022917"/>
    </source>
</evidence>
<dbReference type="PRINTS" id="PR00980">
    <property type="entry name" value="TRNASYNTHALA"/>
</dbReference>
<evidence type="ECO:0000256" key="11">
    <source>
        <dbReference type="ARBA" id="ARBA00024779"/>
    </source>
</evidence>
<dbReference type="InterPro" id="IPR018164">
    <property type="entry name" value="Ala-tRNA-synth_IIc_N"/>
</dbReference>
<dbReference type="EMBL" id="DVOL01000012">
    <property type="protein sequence ID" value="HIV10255.1"/>
    <property type="molecule type" value="Genomic_DNA"/>
</dbReference>
<keyword evidence="7 13" id="KW-0067">ATP-binding</keyword>
<comment type="caution">
    <text evidence="16">The sequence shown here is derived from an EMBL/GenBank/DDBJ whole genome shotgun (WGS) entry which is preliminary data.</text>
</comment>
<keyword evidence="14" id="KW-0175">Coiled coil</keyword>
<evidence type="ECO:0000313" key="16">
    <source>
        <dbReference type="EMBL" id="HIV10255.1"/>
    </source>
</evidence>
<dbReference type="FunFam" id="3.30.980.10:FF:000004">
    <property type="entry name" value="Alanine--tRNA ligase, cytoplasmic"/>
    <property type="match status" value="1"/>
</dbReference>
<dbReference type="InterPro" id="IPR018163">
    <property type="entry name" value="Thr/Ala-tRNA-synth_IIc_edit"/>
</dbReference>
<dbReference type="CDD" id="cd00673">
    <property type="entry name" value="AlaRS_core"/>
    <property type="match status" value="1"/>
</dbReference>
<dbReference type="PANTHER" id="PTHR11777:SF9">
    <property type="entry name" value="ALANINE--TRNA LIGASE, CYTOPLASMIC"/>
    <property type="match status" value="1"/>
</dbReference>
<dbReference type="Pfam" id="PF07973">
    <property type="entry name" value="tRNA_SAD"/>
    <property type="match status" value="1"/>
</dbReference>
<dbReference type="PANTHER" id="PTHR11777">
    <property type="entry name" value="ALANYL-TRNA SYNTHETASE"/>
    <property type="match status" value="1"/>
</dbReference>
<dbReference type="InterPro" id="IPR012947">
    <property type="entry name" value="tRNA_SAD"/>
</dbReference>
<dbReference type="Gene3D" id="3.10.310.40">
    <property type="match status" value="1"/>
</dbReference>
<evidence type="ECO:0000256" key="10">
    <source>
        <dbReference type="ARBA" id="ARBA00023146"/>
    </source>
</evidence>
<dbReference type="InterPro" id="IPR003156">
    <property type="entry name" value="DHHA1_dom"/>
</dbReference>
<reference evidence="16" key="2">
    <citation type="journal article" date="2021" name="PeerJ">
        <title>Extensive microbial diversity within the chicken gut microbiome revealed by metagenomics and culture.</title>
        <authorList>
            <person name="Gilroy R."/>
            <person name="Ravi A."/>
            <person name="Getino M."/>
            <person name="Pursley I."/>
            <person name="Horton D.L."/>
            <person name="Alikhan N.F."/>
            <person name="Baker D."/>
            <person name="Gharbi K."/>
            <person name="Hall N."/>
            <person name="Watson M."/>
            <person name="Adriaenssens E.M."/>
            <person name="Foster-Nyarko E."/>
            <person name="Jarju S."/>
            <person name="Secka A."/>
            <person name="Antonio M."/>
            <person name="Oren A."/>
            <person name="Chaudhuri R.R."/>
            <person name="La Ragione R."/>
            <person name="Hildebrand F."/>
            <person name="Pallen M.J."/>
        </authorList>
    </citation>
    <scope>NUCLEOTIDE SEQUENCE</scope>
    <source>
        <strain evidence="16">1370</strain>
    </source>
</reference>
<keyword evidence="8 13" id="KW-0694">RNA-binding</keyword>
<dbReference type="HAMAP" id="MF_00036_B">
    <property type="entry name" value="Ala_tRNA_synth_B"/>
    <property type="match status" value="1"/>
</dbReference>
<dbReference type="InterPro" id="IPR050058">
    <property type="entry name" value="Ala-tRNA_ligase"/>
</dbReference>
<evidence type="ECO:0000256" key="8">
    <source>
        <dbReference type="ARBA" id="ARBA00022884"/>
    </source>
</evidence>
<dbReference type="SUPFAM" id="SSF101353">
    <property type="entry name" value="Putative anticodon-binding domain of alanyl-tRNA synthetase (AlaRS)"/>
    <property type="match status" value="1"/>
</dbReference>
<evidence type="ECO:0000256" key="5">
    <source>
        <dbReference type="ARBA" id="ARBA00022741"/>
    </source>
</evidence>
<comment type="domain">
    <text evidence="13">Consists of three domains; the N-terminal catalytic domain, the editing domain and the C-terminal C-Ala domain. The editing domain removes incorrectly charged amino acids, while the C-Ala domain, along with tRNA(Ala), serves as a bridge to cooperatively bring together the editing and aminoacylation centers thus stimulating deacylation of misacylated tRNAs.</text>
</comment>
<dbReference type="Gene3D" id="3.30.930.10">
    <property type="entry name" value="Bira Bifunctional Protein, Domain 2"/>
    <property type="match status" value="1"/>
</dbReference>
<comment type="catalytic activity">
    <reaction evidence="12 13">
        <text>tRNA(Ala) + L-alanine + ATP = L-alanyl-tRNA(Ala) + AMP + diphosphate</text>
        <dbReference type="Rhea" id="RHEA:12540"/>
        <dbReference type="Rhea" id="RHEA-COMP:9657"/>
        <dbReference type="Rhea" id="RHEA-COMP:9923"/>
        <dbReference type="ChEBI" id="CHEBI:30616"/>
        <dbReference type="ChEBI" id="CHEBI:33019"/>
        <dbReference type="ChEBI" id="CHEBI:57972"/>
        <dbReference type="ChEBI" id="CHEBI:78442"/>
        <dbReference type="ChEBI" id="CHEBI:78497"/>
        <dbReference type="ChEBI" id="CHEBI:456215"/>
        <dbReference type="EC" id="6.1.1.7"/>
    </reaction>
</comment>
<dbReference type="EC" id="6.1.1.7" evidence="13"/>
<evidence type="ECO:0000256" key="13">
    <source>
        <dbReference type="HAMAP-Rule" id="MF_00036"/>
    </source>
</evidence>
<dbReference type="SMART" id="SM00863">
    <property type="entry name" value="tRNA_SAD"/>
    <property type="match status" value="1"/>
</dbReference>
<dbReference type="GO" id="GO:0002161">
    <property type="term" value="F:aminoacyl-tRNA deacylase activity"/>
    <property type="evidence" value="ECO:0007669"/>
    <property type="project" value="TreeGrafter"/>
</dbReference>
<evidence type="ECO:0000256" key="2">
    <source>
        <dbReference type="ARBA" id="ARBA00022555"/>
    </source>
</evidence>
<dbReference type="GO" id="GO:0140096">
    <property type="term" value="F:catalytic activity, acting on a protein"/>
    <property type="evidence" value="ECO:0007669"/>
    <property type="project" value="UniProtKB-ARBA"/>
</dbReference>
<dbReference type="GO" id="GO:0016740">
    <property type="term" value="F:transferase activity"/>
    <property type="evidence" value="ECO:0007669"/>
    <property type="project" value="UniProtKB-ARBA"/>
</dbReference>
<dbReference type="Pfam" id="PF01411">
    <property type="entry name" value="tRNA-synt_2c"/>
    <property type="match status" value="1"/>
</dbReference>
<dbReference type="Proteomes" id="UP000823960">
    <property type="component" value="Unassembled WGS sequence"/>
</dbReference>
<evidence type="ECO:0000259" key="15">
    <source>
        <dbReference type="PROSITE" id="PS50860"/>
    </source>
</evidence>
<keyword evidence="4 13" id="KW-0479">Metal-binding</keyword>
<sequence length="885" mass="98253">MKWTGLNELRESYLSFFESKGCLRHKSFPLIPQNDKSLLLINAGMAPLKPYFTKQEVPPRSRMTTCQKCVRTNDIENVGKTARHGTFFEMLGNFSFGDYFKEEAIAWAWEYITKVLEIPEDRLYVTVYQDDDEAERIWHEKVGVPMERIKRMGKEDNFWEAGIDGPCGPCSEIYFDRGKEYGCGKPDCGVGCDCDRYMEFWNLVFTQFERHEDGSYTPLQQKNIDTGMGLERLAALMQGVDSIFDVDTVKAIRDHICQIAGCEYGKEYKKDVSIRVITDHIRTVTFMASDGVLPSNEGRGYVMRRLLRRAVRHGKLLGINGLFLKDLVRTVVDCSKCEYSELEEKYDYIVRLLTNEERNFNETIDRGLVILNGYIDEIFSKHLSRVLDGKKVFSLSDTYGFPIDLTREILQERGIELDEEGFVKALAVQKETARAARGDSKYMGADETVFHKISREYSSKFVGYDRLEDDVSIDYIATEDSLVDAAGAGEEVYIVSSESPFYAESGGQAGDIGYITTKTGKCRVLDTQKAVGDKIAHRVIVEEGAIESGEQAHFEVDRENRLSIMRNHSCAHLLQSALRRVLGDHVHQAGQLVTADRLRFDFSHFAAMTQEELSAVEELVNSFILSAIPITTSEMPIDEAKRVGAMALFGEKYGDTVRVVSMEDASIELCGGTHLDSTSKIGLFKITSESGVAAGVRRIEAVTGKGVLDFINRSLGLINESAAALKLANPNDLARRCHAVQEELRELERKNSAMSDAIAELRSSALLANVVIIDGIKLVVSNVNGAKPDDIRRMAESIRSKGDDIVVVMACVNEGRVNLCAACGKEAVSRGVPAGKLVSRVASLIGGKGGGRPETAMAGGGDEEKLGAAMMQVDDILREFLAAGK</sequence>
<keyword evidence="13" id="KW-0963">Cytoplasm</keyword>
<dbReference type="Gene3D" id="3.30.54.20">
    <property type="match status" value="1"/>
</dbReference>
<keyword evidence="10 13" id="KW-0030">Aminoacyl-tRNA synthetase</keyword>
<evidence type="ECO:0000256" key="1">
    <source>
        <dbReference type="ARBA" id="ARBA00008226"/>
    </source>
</evidence>
<keyword evidence="3 13" id="KW-0436">Ligase</keyword>
<protein>
    <recommendedName>
        <fullName evidence="13">Alanine--tRNA ligase</fullName>
        <ecNumber evidence="13">6.1.1.7</ecNumber>
    </recommendedName>
    <alternativeName>
        <fullName evidence="13">Alanyl-tRNA synthetase</fullName>
        <shortName evidence="13">AlaRS</shortName>
    </alternativeName>
</protein>
<feature type="binding site" evidence="13">
    <location>
        <position position="568"/>
    </location>
    <ligand>
        <name>Zn(2+)</name>
        <dbReference type="ChEBI" id="CHEBI:29105"/>
    </ligand>
</feature>
<feature type="domain" description="Alanyl-transfer RNA synthetases family profile" evidence="15">
    <location>
        <begin position="4"/>
        <end position="713"/>
    </location>
</feature>
<feature type="binding site" evidence="13">
    <location>
        <position position="670"/>
    </location>
    <ligand>
        <name>Zn(2+)</name>
        <dbReference type="ChEBI" id="CHEBI:29105"/>
    </ligand>
</feature>
<evidence type="ECO:0000256" key="3">
    <source>
        <dbReference type="ARBA" id="ARBA00022598"/>
    </source>
</evidence>
<evidence type="ECO:0000256" key="7">
    <source>
        <dbReference type="ARBA" id="ARBA00022840"/>
    </source>
</evidence>
<name>A0A9D1T397_9FIRM</name>
<organism evidence="16 17">
    <name type="scientific">Candidatus Faeciplasma avium</name>
    <dbReference type="NCBI Taxonomy" id="2840798"/>
    <lineage>
        <taxon>Bacteria</taxon>
        <taxon>Bacillati</taxon>
        <taxon>Bacillota</taxon>
        <taxon>Clostridia</taxon>
        <taxon>Eubacteriales</taxon>
        <taxon>Oscillospiraceae</taxon>
        <taxon>Oscillospiraceae incertae sedis</taxon>
        <taxon>Candidatus Faeciplasma</taxon>
    </lineage>
</organism>
<dbReference type="FunFam" id="3.30.930.10:FF:000004">
    <property type="entry name" value="Alanine--tRNA ligase"/>
    <property type="match status" value="1"/>
</dbReference>
<dbReference type="FunFam" id="3.30.54.20:FF:000001">
    <property type="entry name" value="Alanine--tRNA ligase"/>
    <property type="match status" value="1"/>
</dbReference>
<dbReference type="InterPro" id="IPR009000">
    <property type="entry name" value="Transl_B-barrel_sf"/>
</dbReference>
<dbReference type="FunFam" id="3.10.310.40:FF:000001">
    <property type="entry name" value="Alanine--tRNA ligase"/>
    <property type="match status" value="1"/>
</dbReference>
<dbReference type="SUPFAM" id="SSF55681">
    <property type="entry name" value="Class II aaRS and biotin synthetases"/>
    <property type="match status" value="1"/>
</dbReference>
<evidence type="ECO:0000256" key="14">
    <source>
        <dbReference type="SAM" id="Coils"/>
    </source>
</evidence>
<dbReference type="GO" id="GO:0000049">
    <property type="term" value="F:tRNA binding"/>
    <property type="evidence" value="ECO:0007669"/>
    <property type="project" value="UniProtKB-KW"/>
</dbReference>
<evidence type="ECO:0000256" key="4">
    <source>
        <dbReference type="ARBA" id="ARBA00022723"/>
    </source>
</evidence>
<dbReference type="GO" id="GO:0006419">
    <property type="term" value="P:alanyl-tRNA aminoacylation"/>
    <property type="evidence" value="ECO:0007669"/>
    <property type="project" value="UniProtKB-UniRule"/>
</dbReference>
<proteinExistence type="inferred from homology"/>
<dbReference type="NCBIfam" id="TIGR00344">
    <property type="entry name" value="alaS"/>
    <property type="match status" value="1"/>
</dbReference>
<dbReference type="Gene3D" id="3.30.980.10">
    <property type="entry name" value="Threonyl-trna Synthetase, Chain A, domain 2"/>
    <property type="match status" value="1"/>
</dbReference>
<dbReference type="SUPFAM" id="SSF50447">
    <property type="entry name" value="Translation proteins"/>
    <property type="match status" value="1"/>
</dbReference>
<evidence type="ECO:0000256" key="6">
    <source>
        <dbReference type="ARBA" id="ARBA00022833"/>
    </source>
</evidence>
<dbReference type="InterPro" id="IPR018165">
    <property type="entry name" value="Ala-tRNA-synth_IIc_core"/>
</dbReference>
<comment type="subcellular location">
    <subcellularLocation>
        <location evidence="13">Cytoplasm</location>
    </subcellularLocation>
</comment>
<dbReference type="GO" id="GO:0008270">
    <property type="term" value="F:zinc ion binding"/>
    <property type="evidence" value="ECO:0007669"/>
    <property type="project" value="UniProtKB-UniRule"/>
</dbReference>
<dbReference type="Gene3D" id="6.10.250.550">
    <property type="match status" value="1"/>
</dbReference>
<dbReference type="AlphaFoldDB" id="A0A9D1T397"/>
<comment type="cofactor">
    <cofactor evidence="13">
        <name>Zn(2+)</name>
        <dbReference type="ChEBI" id="CHEBI:29105"/>
    </cofactor>
    <text evidence="13">Binds 1 zinc ion per subunit.</text>
</comment>
<dbReference type="Gene3D" id="2.40.30.130">
    <property type="match status" value="1"/>
</dbReference>
<keyword evidence="9 13" id="KW-0648">Protein biosynthesis</keyword>
<feature type="coiled-coil region" evidence="14">
    <location>
        <begin position="737"/>
        <end position="764"/>
    </location>
</feature>
<dbReference type="GO" id="GO:0005829">
    <property type="term" value="C:cytosol"/>
    <property type="evidence" value="ECO:0007669"/>
    <property type="project" value="TreeGrafter"/>
</dbReference>
<dbReference type="InterPro" id="IPR045864">
    <property type="entry name" value="aa-tRNA-synth_II/BPL/LPL"/>
</dbReference>
<dbReference type="GO" id="GO:0005524">
    <property type="term" value="F:ATP binding"/>
    <property type="evidence" value="ECO:0007669"/>
    <property type="project" value="UniProtKB-UniRule"/>
</dbReference>
<evidence type="ECO:0000313" key="17">
    <source>
        <dbReference type="Proteomes" id="UP000823960"/>
    </source>
</evidence>
<comment type="function">
    <text evidence="11 13">Catalyzes the attachment of alanine to tRNA(Ala) in a two-step reaction: alanine is first activated by ATP to form Ala-AMP and then transferred to the acceptor end of tRNA(Ala). Also edits incorrectly charged Ser-tRNA(Ala) and Gly-tRNA(Ala) via its editing domain.</text>
</comment>
<evidence type="ECO:0000256" key="12">
    <source>
        <dbReference type="ARBA" id="ARBA00048300"/>
    </source>
</evidence>
<dbReference type="GO" id="GO:0004813">
    <property type="term" value="F:alanine-tRNA ligase activity"/>
    <property type="evidence" value="ECO:0007669"/>
    <property type="project" value="UniProtKB-UniRule"/>
</dbReference>
<accession>A0A9D1T397</accession>
<reference evidence="16" key="1">
    <citation type="submission" date="2020-10" db="EMBL/GenBank/DDBJ databases">
        <authorList>
            <person name="Gilroy R."/>
        </authorList>
    </citation>
    <scope>NUCLEOTIDE SEQUENCE</scope>
    <source>
        <strain evidence="16">1370</strain>
    </source>
</reference>
<keyword evidence="5 13" id="KW-0547">Nucleotide-binding</keyword>
<feature type="binding site" evidence="13">
    <location>
        <position position="674"/>
    </location>
    <ligand>
        <name>Zn(2+)</name>
        <dbReference type="ChEBI" id="CHEBI:29105"/>
    </ligand>
</feature>
<gene>
    <name evidence="13 16" type="primary">alaS</name>
    <name evidence="16" type="ORF">IAD28_00965</name>
</gene>
<dbReference type="InterPro" id="IPR023033">
    <property type="entry name" value="Ala_tRNA_ligase_euk/bac"/>
</dbReference>
<dbReference type="Pfam" id="PF02272">
    <property type="entry name" value="DHHA1"/>
    <property type="match status" value="1"/>
</dbReference>
<dbReference type="InterPro" id="IPR018162">
    <property type="entry name" value="Ala-tRNA-ligase_IIc_anticod-bd"/>
</dbReference>